<dbReference type="Pfam" id="PF05065">
    <property type="entry name" value="Phage_capsid"/>
    <property type="match status" value="1"/>
</dbReference>
<sequence length="394" mass="42810">MLHTYPVTAAAAHLLASAAPINTKDAGDPLDILAKKFGDHVSEVLTKLGATNGDLAGIKEQLAEMEQKAARGGGYEGYAYKKTIGEEFTDNPELKTFSEYRTRPSRFSMGMKATITSATASGEALTNTHRDSVVMQPQRRLAVRDLIPTIRVTEGSVEYPRQTTRTNAAAPVAEGASKPESEYAFEMKNTPIRTIAHWIPASRQVLDDAPQLRGLIDTELMYGLKLKEDSQLLAGDGTGQNLFGLIPQATAYSAPITLTSPTMIDQLGLAILQNALAEYPADGIIVHPSDWMRMRLLKNADGEYILGDPAKDTARVLFGLPVVDTTGMTIDKFLVGSFQAAATIYDRWDARIEVSTEHADFFTKNLVAILCEERLGLAVKRPTALTYGDFGNVA</sequence>
<comment type="caution">
    <text evidence="3">The sequence shown here is derived from an EMBL/GenBank/DDBJ whole genome shotgun (WGS) entry which is preliminary data.</text>
</comment>
<dbReference type="InterPro" id="IPR024455">
    <property type="entry name" value="Phage_capsid"/>
</dbReference>
<comment type="subcellular location">
    <subcellularLocation>
        <location evidence="1">Virion</location>
    </subcellularLocation>
</comment>
<dbReference type="InterPro" id="IPR054612">
    <property type="entry name" value="Phage_capsid-like_C"/>
</dbReference>
<accession>A0A936YSW9</accession>
<dbReference type="Proteomes" id="UP000633219">
    <property type="component" value="Unassembled WGS sequence"/>
</dbReference>
<dbReference type="AlphaFoldDB" id="A0A936YSW9"/>
<organism evidence="3 4">
    <name type="scientific">Rhizobium setariae</name>
    <dbReference type="NCBI Taxonomy" id="2801340"/>
    <lineage>
        <taxon>Bacteria</taxon>
        <taxon>Pseudomonadati</taxon>
        <taxon>Pseudomonadota</taxon>
        <taxon>Alphaproteobacteria</taxon>
        <taxon>Hyphomicrobiales</taxon>
        <taxon>Rhizobiaceae</taxon>
        <taxon>Rhizobium/Agrobacterium group</taxon>
        <taxon>Rhizobium</taxon>
    </lineage>
</organism>
<dbReference type="NCBIfam" id="TIGR01554">
    <property type="entry name" value="major_cap_HK97"/>
    <property type="match status" value="1"/>
</dbReference>
<gene>
    <name evidence="3" type="ORF">JJB09_24665</name>
</gene>
<dbReference type="SUPFAM" id="SSF56563">
    <property type="entry name" value="Major capsid protein gp5"/>
    <property type="match status" value="1"/>
</dbReference>
<evidence type="ECO:0000313" key="3">
    <source>
        <dbReference type="EMBL" id="MBL0375213.1"/>
    </source>
</evidence>
<protein>
    <submittedName>
        <fullName evidence="3">Phage major capsid protein</fullName>
    </submittedName>
</protein>
<feature type="domain" description="Phage capsid-like C-terminal" evidence="2">
    <location>
        <begin position="127"/>
        <end position="390"/>
    </location>
</feature>
<dbReference type="EMBL" id="JAEQNC010000020">
    <property type="protein sequence ID" value="MBL0375213.1"/>
    <property type="molecule type" value="Genomic_DNA"/>
</dbReference>
<evidence type="ECO:0000256" key="1">
    <source>
        <dbReference type="ARBA" id="ARBA00004328"/>
    </source>
</evidence>
<dbReference type="RefSeq" id="WP_201663760.1">
    <property type="nucleotide sequence ID" value="NZ_JAEQNC010000020.1"/>
</dbReference>
<dbReference type="Gene3D" id="3.30.2400.10">
    <property type="entry name" value="Major capsid protein gp5"/>
    <property type="match status" value="1"/>
</dbReference>
<proteinExistence type="predicted"/>
<evidence type="ECO:0000313" key="4">
    <source>
        <dbReference type="Proteomes" id="UP000633219"/>
    </source>
</evidence>
<keyword evidence="4" id="KW-1185">Reference proteome</keyword>
<name>A0A936YSW9_9HYPH</name>
<dbReference type="Gene3D" id="3.30.2320.10">
    <property type="entry name" value="hypothetical protein PF0899 domain"/>
    <property type="match status" value="1"/>
</dbReference>
<reference evidence="3" key="1">
    <citation type="submission" date="2021-01" db="EMBL/GenBank/DDBJ databases">
        <title>Rhizobium sp. strain KVB221 16S ribosomal RNA gene Genome sequencing and assembly.</title>
        <authorList>
            <person name="Kang M."/>
        </authorList>
    </citation>
    <scope>NUCLEOTIDE SEQUENCE</scope>
    <source>
        <strain evidence="3">KVB221</strain>
    </source>
</reference>
<evidence type="ECO:0000259" key="2">
    <source>
        <dbReference type="Pfam" id="PF05065"/>
    </source>
</evidence>